<gene>
    <name evidence="9" type="ORF">QYE76_065217</name>
</gene>
<name>A0AAD8SAL2_LOLMU</name>
<keyword evidence="10" id="KW-1185">Reference proteome</keyword>
<dbReference type="CDD" id="cd00018">
    <property type="entry name" value="AP2"/>
    <property type="match status" value="2"/>
</dbReference>
<evidence type="ECO:0000256" key="1">
    <source>
        <dbReference type="ARBA" id="ARBA00004123"/>
    </source>
</evidence>
<dbReference type="InterPro" id="IPR001471">
    <property type="entry name" value="AP2/ERF_dom"/>
</dbReference>
<dbReference type="GO" id="GO:0005634">
    <property type="term" value="C:nucleus"/>
    <property type="evidence" value="ECO:0007669"/>
    <property type="project" value="UniProtKB-SubCell"/>
</dbReference>
<dbReference type="PANTHER" id="PTHR32467">
    <property type="entry name" value="AP2-LIKE ETHYLENE-RESPONSIVE TRANSCRIPTION FACTOR"/>
    <property type="match status" value="1"/>
</dbReference>
<keyword evidence="5" id="KW-0539">Nucleus</keyword>
<organism evidence="9 10">
    <name type="scientific">Lolium multiflorum</name>
    <name type="common">Italian ryegrass</name>
    <name type="synonym">Lolium perenne subsp. multiflorum</name>
    <dbReference type="NCBI Taxonomy" id="4521"/>
    <lineage>
        <taxon>Eukaryota</taxon>
        <taxon>Viridiplantae</taxon>
        <taxon>Streptophyta</taxon>
        <taxon>Embryophyta</taxon>
        <taxon>Tracheophyta</taxon>
        <taxon>Spermatophyta</taxon>
        <taxon>Magnoliopsida</taxon>
        <taxon>Liliopsida</taxon>
        <taxon>Poales</taxon>
        <taxon>Poaceae</taxon>
        <taxon>BOP clade</taxon>
        <taxon>Pooideae</taxon>
        <taxon>Poodae</taxon>
        <taxon>Poeae</taxon>
        <taxon>Poeae Chloroplast Group 2 (Poeae type)</taxon>
        <taxon>Loliodinae</taxon>
        <taxon>Loliinae</taxon>
        <taxon>Lolium</taxon>
    </lineage>
</organism>
<evidence type="ECO:0000313" key="9">
    <source>
        <dbReference type="EMBL" id="KAK1647412.1"/>
    </source>
</evidence>
<comment type="similarity">
    <text evidence="6">Belongs to the AP2/ERF transcription factor family. AP2 subfamily.</text>
</comment>
<protein>
    <recommendedName>
        <fullName evidence="8">AP2/ERF domain-containing protein</fullName>
    </recommendedName>
</protein>
<dbReference type="AlphaFoldDB" id="A0AAD8SAL2"/>
<sequence>MTKKKPTPWHGTAAASSPSPASSSASSGSRIVPSSCAPTHKKKRATSGVGDAAAVVPAARGSSIYRGVSRHRASGKFEAHLWDGHCRSTATAQSRKGKQGAYDTEEAAARTYDLAALKYWGSDCRELLNFPVESYRQEVERMRCVTREEYLARLKRESSGFTRGASKYRGVAKHHANGHGRWEARIGDRRHTAKRYVYLGTYDTQEEAAMAYDLAAIRMRGLAAVTNFDLDCYMDYLQPPLIKADPDAKPAAPLLLQPKIEPMDDEPLLRYDVDDVDRVFAEFLQALGMDPADFDSRHRQAWWPSSDYEDVRDLPADIVFEDDIESVVFDAPGASHGDAAAPVLRADVDDVDRAVAEFLQALAMDPADLDARRPPLPADVRFEDDIESVHFDDDAAAAAAISSLASGRWR</sequence>
<keyword evidence="4" id="KW-0804">Transcription</keyword>
<dbReference type="InterPro" id="IPR036955">
    <property type="entry name" value="AP2/ERF_dom_sf"/>
</dbReference>
<dbReference type="Pfam" id="PF00847">
    <property type="entry name" value="AP2"/>
    <property type="match status" value="1"/>
</dbReference>
<evidence type="ECO:0000256" key="4">
    <source>
        <dbReference type="ARBA" id="ARBA00023163"/>
    </source>
</evidence>
<dbReference type="PANTHER" id="PTHR32467:SF252">
    <property type="entry name" value="AP2_ERF DOMAIN-CONTAINING PROTEIN"/>
    <property type="match status" value="1"/>
</dbReference>
<feature type="domain" description="AP2/ERF" evidence="8">
    <location>
        <begin position="64"/>
        <end position="131"/>
    </location>
</feature>
<evidence type="ECO:0000256" key="7">
    <source>
        <dbReference type="SAM" id="MobiDB-lite"/>
    </source>
</evidence>
<evidence type="ECO:0000256" key="2">
    <source>
        <dbReference type="ARBA" id="ARBA00023015"/>
    </source>
</evidence>
<reference evidence="9" key="1">
    <citation type="submission" date="2023-07" db="EMBL/GenBank/DDBJ databases">
        <title>A chromosome-level genome assembly of Lolium multiflorum.</title>
        <authorList>
            <person name="Chen Y."/>
            <person name="Copetti D."/>
            <person name="Kolliker R."/>
            <person name="Studer B."/>
        </authorList>
    </citation>
    <scope>NUCLEOTIDE SEQUENCE</scope>
    <source>
        <strain evidence="9">02402/16</strain>
        <tissue evidence="9">Leaf</tissue>
    </source>
</reference>
<comment type="caution">
    <text evidence="9">The sequence shown here is derived from an EMBL/GenBank/DDBJ whole genome shotgun (WGS) entry which is preliminary data.</text>
</comment>
<dbReference type="SMART" id="SM00380">
    <property type="entry name" value="AP2"/>
    <property type="match status" value="2"/>
</dbReference>
<accession>A0AAD8SAL2</accession>
<comment type="subcellular location">
    <subcellularLocation>
        <location evidence="1">Nucleus</location>
    </subcellularLocation>
</comment>
<feature type="region of interest" description="Disordered" evidence="7">
    <location>
        <begin position="1"/>
        <end position="51"/>
    </location>
</feature>
<dbReference type="InterPro" id="IPR016177">
    <property type="entry name" value="DNA-bd_dom_sf"/>
</dbReference>
<proteinExistence type="inferred from homology"/>
<evidence type="ECO:0000259" key="8">
    <source>
        <dbReference type="PROSITE" id="PS51032"/>
    </source>
</evidence>
<dbReference type="SUPFAM" id="SSF54171">
    <property type="entry name" value="DNA-binding domain"/>
    <property type="match status" value="2"/>
</dbReference>
<dbReference type="GO" id="GO:0003700">
    <property type="term" value="F:DNA-binding transcription factor activity"/>
    <property type="evidence" value="ECO:0007669"/>
    <property type="project" value="InterPro"/>
</dbReference>
<feature type="compositionally biased region" description="Low complexity" evidence="7">
    <location>
        <begin position="13"/>
        <end position="35"/>
    </location>
</feature>
<dbReference type="PROSITE" id="PS51032">
    <property type="entry name" value="AP2_ERF"/>
    <property type="match status" value="2"/>
</dbReference>
<evidence type="ECO:0000256" key="6">
    <source>
        <dbReference type="ARBA" id="ARBA00037973"/>
    </source>
</evidence>
<evidence type="ECO:0000313" key="10">
    <source>
        <dbReference type="Proteomes" id="UP001231189"/>
    </source>
</evidence>
<dbReference type="Gene3D" id="3.30.730.10">
    <property type="entry name" value="AP2/ERF domain"/>
    <property type="match status" value="2"/>
</dbReference>
<feature type="domain" description="AP2/ERF" evidence="8">
    <location>
        <begin position="167"/>
        <end position="229"/>
    </location>
</feature>
<evidence type="ECO:0000256" key="3">
    <source>
        <dbReference type="ARBA" id="ARBA00023125"/>
    </source>
</evidence>
<dbReference type="GO" id="GO:0003677">
    <property type="term" value="F:DNA binding"/>
    <property type="evidence" value="ECO:0007669"/>
    <property type="project" value="UniProtKB-KW"/>
</dbReference>
<evidence type="ECO:0000256" key="5">
    <source>
        <dbReference type="ARBA" id="ARBA00023242"/>
    </source>
</evidence>
<keyword evidence="2" id="KW-0805">Transcription regulation</keyword>
<dbReference type="EMBL" id="JAUUTY010000004">
    <property type="protein sequence ID" value="KAK1647412.1"/>
    <property type="molecule type" value="Genomic_DNA"/>
</dbReference>
<dbReference type="Proteomes" id="UP001231189">
    <property type="component" value="Unassembled WGS sequence"/>
</dbReference>
<keyword evidence="3" id="KW-0238">DNA-binding</keyword>